<proteinExistence type="predicted"/>
<keyword evidence="2" id="KW-1185">Reference proteome</keyword>
<evidence type="ECO:0000313" key="2">
    <source>
        <dbReference type="Proteomes" id="UP000006001"/>
    </source>
</evidence>
<gene>
    <name evidence="1" type="ORF">HMPREF0762_00946</name>
</gene>
<sequence length="80" mass="9008">MGSRRFRAIRHSPCEWAAPAYGRRCPARRAHGARRPLDLLYAARIIQQDAVRSFPISQMNIAALPRGYAPTRCGTPRTAF</sequence>
<protein>
    <submittedName>
        <fullName evidence="1">Uncharacterized protein</fullName>
    </submittedName>
</protein>
<organism evidence="1 2">
    <name type="scientific">Slackia exigua (strain ATCC 700122 / DSM 15923 / CIP 105133 / JCM 11022 / KCTC 5966 / S-7)</name>
    <dbReference type="NCBI Taxonomy" id="649764"/>
    <lineage>
        <taxon>Bacteria</taxon>
        <taxon>Bacillati</taxon>
        <taxon>Actinomycetota</taxon>
        <taxon>Coriobacteriia</taxon>
        <taxon>Eggerthellales</taxon>
        <taxon>Eggerthellaceae</taxon>
        <taxon>Slackia</taxon>
    </lineage>
</organism>
<accession>D0WGJ2</accession>
<evidence type="ECO:0000313" key="1">
    <source>
        <dbReference type="EMBL" id="EEZ61605.1"/>
    </source>
</evidence>
<dbReference type="Proteomes" id="UP000006001">
    <property type="component" value="Unassembled WGS sequence"/>
</dbReference>
<dbReference type="EMBL" id="ACUX02000006">
    <property type="protein sequence ID" value="EEZ61605.1"/>
    <property type="molecule type" value="Genomic_DNA"/>
</dbReference>
<reference evidence="1" key="1">
    <citation type="submission" date="2009-10" db="EMBL/GenBank/DDBJ databases">
        <authorList>
            <person name="Weinstock G."/>
            <person name="Sodergren E."/>
            <person name="Clifton S."/>
            <person name="Fulton L."/>
            <person name="Fulton B."/>
            <person name="Courtney L."/>
            <person name="Fronick C."/>
            <person name="Harrison M."/>
            <person name="Strong C."/>
            <person name="Farmer C."/>
            <person name="Delahaunty K."/>
            <person name="Markovic C."/>
            <person name="Hall O."/>
            <person name="Minx P."/>
            <person name="Tomlinson C."/>
            <person name="Mitreva M."/>
            <person name="Nelson J."/>
            <person name="Hou S."/>
            <person name="Wollam A."/>
            <person name="Pepin K.H."/>
            <person name="Johnson M."/>
            <person name="Bhonagiri V."/>
            <person name="Nash W.E."/>
            <person name="Warren W."/>
            <person name="Chinwalla A."/>
            <person name="Mardis E.R."/>
            <person name="Wilson R.K."/>
        </authorList>
    </citation>
    <scope>NUCLEOTIDE SEQUENCE [LARGE SCALE GENOMIC DNA]</scope>
    <source>
        <strain evidence="1">ATCC 700122</strain>
    </source>
</reference>
<comment type="caution">
    <text evidence="1">The sequence shown here is derived from an EMBL/GenBank/DDBJ whole genome shotgun (WGS) entry which is preliminary data.</text>
</comment>
<dbReference type="HOGENOM" id="CLU_2587871_0_0_11"/>
<dbReference type="AlphaFoldDB" id="D0WGJ2"/>
<name>D0WGJ2_SLAES</name>